<dbReference type="AlphaFoldDB" id="A0A1A9VQ70"/>
<name>A0A1A9VQ70_GLOAU</name>
<organism evidence="1 2">
    <name type="scientific">Glossina austeni</name>
    <name type="common">Savannah tsetse fly</name>
    <dbReference type="NCBI Taxonomy" id="7395"/>
    <lineage>
        <taxon>Eukaryota</taxon>
        <taxon>Metazoa</taxon>
        <taxon>Ecdysozoa</taxon>
        <taxon>Arthropoda</taxon>
        <taxon>Hexapoda</taxon>
        <taxon>Insecta</taxon>
        <taxon>Pterygota</taxon>
        <taxon>Neoptera</taxon>
        <taxon>Endopterygota</taxon>
        <taxon>Diptera</taxon>
        <taxon>Brachycera</taxon>
        <taxon>Muscomorpha</taxon>
        <taxon>Hippoboscoidea</taxon>
        <taxon>Glossinidae</taxon>
        <taxon>Glossina</taxon>
    </lineage>
</organism>
<accession>A0A1A9VQ70</accession>
<dbReference type="VEuPathDB" id="VectorBase:GAUT044077"/>
<keyword evidence="2" id="KW-1185">Reference proteome</keyword>
<evidence type="ECO:0000313" key="1">
    <source>
        <dbReference type="EnsemblMetazoa" id="GAUT044077-PA"/>
    </source>
</evidence>
<dbReference type="EnsemblMetazoa" id="GAUT044077-RA">
    <property type="protein sequence ID" value="GAUT044077-PA"/>
    <property type="gene ID" value="GAUT044077"/>
</dbReference>
<evidence type="ECO:0000313" key="2">
    <source>
        <dbReference type="Proteomes" id="UP000078200"/>
    </source>
</evidence>
<reference evidence="1" key="1">
    <citation type="submission" date="2020-05" db="UniProtKB">
        <authorList>
            <consortium name="EnsemblMetazoa"/>
        </authorList>
    </citation>
    <scope>IDENTIFICATION</scope>
    <source>
        <strain evidence="1">TTRI</strain>
    </source>
</reference>
<sequence length="102" mass="11176">MEIHKLAIIHKLQPTSIPSKMFSLTAGIIEISGFKVIEFSSPRGSICYHSGCLCCVAIAHSTDSVLHADHADTQTYLCQSWNLLTNALLQVVTTIVDFSNNQ</sequence>
<proteinExistence type="predicted"/>
<protein>
    <submittedName>
        <fullName evidence="1">Uncharacterized protein</fullName>
    </submittedName>
</protein>
<dbReference type="Proteomes" id="UP000078200">
    <property type="component" value="Unassembled WGS sequence"/>
</dbReference>